<dbReference type="SUPFAM" id="SSF47384">
    <property type="entry name" value="Homodimeric domain of signal transducing histidine kinase"/>
    <property type="match status" value="1"/>
</dbReference>
<keyword evidence="6 11" id="KW-0812">Transmembrane</keyword>
<evidence type="ECO:0000256" key="5">
    <source>
        <dbReference type="ARBA" id="ARBA00022679"/>
    </source>
</evidence>
<dbReference type="InterPro" id="IPR003661">
    <property type="entry name" value="HisK_dim/P_dom"/>
</dbReference>
<keyword evidence="8 11" id="KW-1133">Transmembrane helix</keyword>
<dbReference type="CDD" id="cd06225">
    <property type="entry name" value="HAMP"/>
    <property type="match status" value="1"/>
</dbReference>
<dbReference type="InterPro" id="IPR005467">
    <property type="entry name" value="His_kinase_dom"/>
</dbReference>
<dbReference type="AlphaFoldDB" id="A0A2S6HUI3"/>
<keyword evidence="10 11" id="KW-0472">Membrane</keyword>
<dbReference type="Pfam" id="PF00672">
    <property type="entry name" value="HAMP"/>
    <property type="match status" value="1"/>
</dbReference>
<evidence type="ECO:0000259" key="12">
    <source>
        <dbReference type="PROSITE" id="PS50109"/>
    </source>
</evidence>
<dbReference type="Proteomes" id="UP000237749">
    <property type="component" value="Unassembled WGS sequence"/>
</dbReference>
<protein>
    <recommendedName>
        <fullName evidence="3">histidine kinase</fullName>
        <ecNumber evidence="3">2.7.13.3</ecNumber>
    </recommendedName>
</protein>
<dbReference type="SMART" id="SM00388">
    <property type="entry name" value="HisKA"/>
    <property type="match status" value="1"/>
</dbReference>
<feature type="domain" description="HAMP" evidence="13">
    <location>
        <begin position="170"/>
        <end position="224"/>
    </location>
</feature>
<dbReference type="Gene3D" id="1.10.287.130">
    <property type="match status" value="1"/>
</dbReference>
<dbReference type="InterPro" id="IPR036097">
    <property type="entry name" value="HisK_dim/P_sf"/>
</dbReference>
<dbReference type="SMART" id="SM00304">
    <property type="entry name" value="HAMP"/>
    <property type="match status" value="1"/>
</dbReference>
<dbReference type="EMBL" id="PTJA01000004">
    <property type="protein sequence ID" value="PPK81491.1"/>
    <property type="molecule type" value="Genomic_DNA"/>
</dbReference>
<keyword evidence="9" id="KW-0902">Two-component regulatory system</keyword>
<dbReference type="SUPFAM" id="SSF158472">
    <property type="entry name" value="HAMP domain-like"/>
    <property type="match status" value="1"/>
</dbReference>
<organism evidence="14 15">
    <name type="scientific">Lacrimispora xylanisolvens</name>
    <dbReference type="NCBI Taxonomy" id="384636"/>
    <lineage>
        <taxon>Bacteria</taxon>
        <taxon>Bacillati</taxon>
        <taxon>Bacillota</taxon>
        <taxon>Clostridia</taxon>
        <taxon>Lachnospirales</taxon>
        <taxon>Lachnospiraceae</taxon>
        <taxon>Lacrimispora</taxon>
    </lineage>
</organism>
<dbReference type="GO" id="GO:0005886">
    <property type="term" value="C:plasma membrane"/>
    <property type="evidence" value="ECO:0007669"/>
    <property type="project" value="TreeGrafter"/>
</dbReference>
<dbReference type="InterPro" id="IPR036890">
    <property type="entry name" value="HATPase_C_sf"/>
</dbReference>
<dbReference type="CDD" id="cd00075">
    <property type="entry name" value="HATPase"/>
    <property type="match status" value="1"/>
</dbReference>
<evidence type="ECO:0000256" key="6">
    <source>
        <dbReference type="ARBA" id="ARBA00022692"/>
    </source>
</evidence>
<keyword evidence="15" id="KW-1185">Reference proteome</keyword>
<evidence type="ECO:0000256" key="7">
    <source>
        <dbReference type="ARBA" id="ARBA00022777"/>
    </source>
</evidence>
<dbReference type="InterPro" id="IPR004358">
    <property type="entry name" value="Sig_transdc_His_kin-like_C"/>
</dbReference>
<evidence type="ECO:0000256" key="2">
    <source>
        <dbReference type="ARBA" id="ARBA00004370"/>
    </source>
</evidence>
<evidence type="ECO:0000259" key="13">
    <source>
        <dbReference type="PROSITE" id="PS50885"/>
    </source>
</evidence>
<dbReference type="OrthoDB" id="594725at2"/>
<evidence type="ECO:0000256" key="4">
    <source>
        <dbReference type="ARBA" id="ARBA00022553"/>
    </source>
</evidence>
<dbReference type="Gene3D" id="6.10.340.10">
    <property type="match status" value="1"/>
</dbReference>
<dbReference type="FunFam" id="3.30.565.10:FF:000006">
    <property type="entry name" value="Sensor histidine kinase WalK"/>
    <property type="match status" value="1"/>
</dbReference>
<reference evidence="14 15" key="1">
    <citation type="submission" date="2018-02" db="EMBL/GenBank/DDBJ databases">
        <title>Genomic Encyclopedia of Archaeal and Bacterial Type Strains, Phase II (KMG-II): from individual species to whole genera.</title>
        <authorList>
            <person name="Goeker M."/>
        </authorList>
    </citation>
    <scope>NUCLEOTIDE SEQUENCE [LARGE SCALE GENOMIC DNA]</scope>
    <source>
        <strain evidence="14 15">DSM 3808</strain>
    </source>
</reference>
<evidence type="ECO:0000256" key="10">
    <source>
        <dbReference type="ARBA" id="ARBA00023136"/>
    </source>
</evidence>
<dbReference type="GO" id="GO:0000155">
    <property type="term" value="F:phosphorelay sensor kinase activity"/>
    <property type="evidence" value="ECO:0007669"/>
    <property type="project" value="InterPro"/>
</dbReference>
<evidence type="ECO:0000256" key="9">
    <source>
        <dbReference type="ARBA" id="ARBA00023012"/>
    </source>
</evidence>
<dbReference type="EC" id="2.7.13.3" evidence="3"/>
<keyword evidence="7 14" id="KW-0418">Kinase</keyword>
<keyword evidence="5" id="KW-0808">Transferase</keyword>
<dbReference type="PRINTS" id="PR00344">
    <property type="entry name" value="BCTRLSENSOR"/>
</dbReference>
<dbReference type="PROSITE" id="PS50885">
    <property type="entry name" value="HAMP"/>
    <property type="match status" value="1"/>
</dbReference>
<dbReference type="CDD" id="cd00082">
    <property type="entry name" value="HisKA"/>
    <property type="match status" value="1"/>
</dbReference>
<accession>A0A2S6HUI3</accession>
<dbReference type="RefSeq" id="WP_104436581.1">
    <property type="nucleotide sequence ID" value="NZ_PTJA01000004.1"/>
</dbReference>
<name>A0A2S6HUI3_9FIRM</name>
<evidence type="ECO:0000313" key="14">
    <source>
        <dbReference type="EMBL" id="PPK81491.1"/>
    </source>
</evidence>
<feature type="transmembrane region" description="Helical" evidence="11">
    <location>
        <begin position="145"/>
        <end position="169"/>
    </location>
</feature>
<dbReference type="InterPro" id="IPR003660">
    <property type="entry name" value="HAMP_dom"/>
</dbReference>
<dbReference type="Pfam" id="PF02518">
    <property type="entry name" value="HATPase_c"/>
    <property type="match status" value="1"/>
</dbReference>
<evidence type="ECO:0000313" key="15">
    <source>
        <dbReference type="Proteomes" id="UP000237749"/>
    </source>
</evidence>
<dbReference type="InterPro" id="IPR050428">
    <property type="entry name" value="TCS_sensor_his_kinase"/>
</dbReference>
<dbReference type="Pfam" id="PF00512">
    <property type="entry name" value="HisKA"/>
    <property type="match status" value="1"/>
</dbReference>
<comment type="caution">
    <text evidence="14">The sequence shown here is derived from an EMBL/GenBank/DDBJ whole genome shotgun (WGS) entry which is preliminary data.</text>
</comment>
<keyword evidence="4" id="KW-0597">Phosphoprotein</keyword>
<dbReference type="Gene3D" id="3.30.565.10">
    <property type="entry name" value="Histidine kinase-like ATPase, C-terminal domain"/>
    <property type="match status" value="1"/>
</dbReference>
<evidence type="ECO:0000256" key="8">
    <source>
        <dbReference type="ARBA" id="ARBA00022989"/>
    </source>
</evidence>
<evidence type="ECO:0000256" key="3">
    <source>
        <dbReference type="ARBA" id="ARBA00012438"/>
    </source>
</evidence>
<dbReference type="SUPFAM" id="SSF55874">
    <property type="entry name" value="ATPase domain of HSP90 chaperone/DNA topoisomerase II/histidine kinase"/>
    <property type="match status" value="1"/>
</dbReference>
<feature type="transmembrane region" description="Helical" evidence="11">
    <location>
        <begin position="12"/>
        <end position="32"/>
    </location>
</feature>
<evidence type="ECO:0000256" key="11">
    <source>
        <dbReference type="SAM" id="Phobius"/>
    </source>
</evidence>
<dbReference type="FunFam" id="1.10.287.130:FF:000001">
    <property type="entry name" value="Two-component sensor histidine kinase"/>
    <property type="match status" value="1"/>
</dbReference>
<dbReference type="SMART" id="SM00387">
    <property type="entry name" value="HATPase_c"/>
    <property type="match status" value="1"/>
</dbReference>
<dbReference type="InterPro" id="IPR003594">
    <property type="entry name" value="HATPase_dom"/>
</dbReference>
<comment type="catalytic activity">
    <reaction evidence="1">
        <text>ATP + protein L-histidine = ADP + protein N-phospho-L-histidine.</text>
        <dbReference type="EC" id="2.7.13.3"/>
    </reaction>
</comment>
<gene>
    <name evidence="14" type="ORF">BXY41_104294</name>
</gene>
<evidence type="ECO:0000256" key="1">
    <source>
        <dbReference type="ARBA" id="ARBA00000085"/>
    </source>
</evidence>
<dbReference type="PANTHER" id="PTHR45436">
    <property type="entry name" value="SENSOR HISTIDINE KINASE YKOH"/>
    <property type="match status" value="1"/>
</dbReference>
<sequence>MMKKLSIKMRVTLWFTLFMMLLVIVVSVFLVFSQRKFNSLTLQKKLMETVDEIEDLNRNQLEEKISVPVNDIYISVYDMNGSRLAGIVPTDCENKEAFAKDTSRKLKSGGQEWFIYDTKVKKEHGTYLWIRGILPIHDTVHSEDIFLRLLVLALPFLVLGVALVGYLVIDRGLRPIQDMIQTAKAIGEAGDLSRRIQMEEGTDEIHTLAKTFNGMFDKLEGYFENEKRFTADASHELRTPAAVILAQCDYGLEHASSMEETKESLYKIRQQAVKMSALISNLLTLARMDNGQFQLENLEQINFSELVEIIGEQQNEMAKDKKISVITKVQPDVFLMADETMMIRMLINLIENAVQYGKEEGWVKLSLEKKEDHLELTVADNGIGIAPEHLTRIWERFYQVDPSRSSGRSNTGLGLAMVKWIVSAHKGEITVKSQPGEETVFTVNLPFEN</sequence>
<comment type="subcellular location">
    <subcellularLocation>
        <location evidence="2">Membrane</location>
    </subcellularLocation>
</comment>
<dbReference type="PROSITE" id="PS50109">
    <property type="entry name" value="HIS_KIN"/>
    <property type="match status" value="1"/>
</dbReference>
<proteinExistence type="predicted"/>
<feature type="domain" description="Histidine kinase" evidence="12">
    <location>
        <begin position="232"/>
        <end position="449"/>
    </location>
</feature>
<dbReference type="PANTHER" id="PTHR45436:SF5">
    <property type="entry name" value="SENSOR HISTIDINE KINASE TRCS"/>
    <property type="match status" value="1"/>
</dbReference>